<reference evidence="2" key="3">
    <citation type="submission" date="2021-06" db="EMBL/GenBank/DDBJ databases">
        <title>Updating the genus Pseudomonas: Description of 43 new species and partition of the Pseudomonas putida group.</title>
        <authorList>
            <person name="Girard L."/>
            <person name="Lood C."/>
            <person name="Vandamme P."/>
            <person name="Rokni-Zadeh H."/>
            <person name="Van Noort V."/>
            <person name="Hofte M."/>
            <person name="Lavigne R."/>
            <person name="De Mot R."/>
        </authorList>
    </citation>
    <scope>NUCLEOTIDE SEQUENCE</scope>
    <source>
        <strain evidence="2">SWRI153</strain>
    </source>
</reference>
<accession>A0A923F0W5</accession>
<dbReference type="AlphaFoldDB" id="A0A923F0W5"/>
<reference evidence="1" key="2">
    <citation type="submission" date="2020-07" db="EMBL/GenBank/DDBJ databases">
        <authorList>
            <person name="Lood C."/>
            <person name="Girard L."/>
        </authorList>
    </citation>
    <scope>NUCLEOTIDE SEQUENCE</scope>
    <source>
        <strain evidence="1">SWRI153</strain>
    </source>
</reference>
<evidence type="ECO:0000313" key="3">
    <source>
        <dbReference type="Proteomes" id="UP000648816"/>
    </source>
</evidence>
<dbReference type="EMBL" id="JABWQP010000001">
    <property type="protein sequence ID" value="MBC3340218.1"/>
    <property type="molecule type" value="Genomic_DNA"/>
</dbReference>
<evidence type="ECO:0000313" key="2">
    <source>
        <dbReference type="EMBL" id="MBV4484599.1"/>
    </source>
</evidence>
<dbReference type="Proteomes" id="UP000648816">
    <property type="component" value="Unassembled WGS sequence"/>
</dbReference>
<dbReference type="EMBL" id="JABWQP020000001">
    <property type="protein sequence ID" value="MBV4484599.1"/>
    <property type="molecule type" value="Genomic_DNA"/>
</dbReference>
<proteinExistence type="predicted"/>
<protein>
    <submittedName>
        <fullName evidence="1">Uncharacterized protein</fullName>
    </submittedName>
</protein>
<sequence>MVIGRLDCFWSLMMGFSTTLWEWYGQDEYKRVLAVCEAIPALEFLALTSDMQQKTIPDCPACEAWSEMILPLNEALSICGSALPAQINTRLQDIWERCNSLTDAAFHCHDRLIFDHDEWRPIRTASAELLDLMESLEINPFLDDLLLDCRNLSRGIKR</sequence>
<gene>
    <name evidence="2" type="ORF">HU727_003230</name>
    <name evidence="1" type="ORF">HU727_01040</name>
</gene>
<organism evidence="1">
    <name type="scientific">Pseudomonas khorasanensis</name>
    <dbReference type="NCBI Taxonomy" id="2745508"/>
    <lineage>
        <taxon>Bacteria</taxon>
        <taxon>Pseudomonadati</taxon>
        <taxon>Pseudomonadota</taxon>
        <taxon>Gammaproteobacteria</taxon>
        <taxon>Pseudomonadales</taxon>
        <taxon>Pseudomonadaceae</taxon>
        <taxon>Pseudomonas</taxon>
    </lineage>
</organism>
<reference evidence="1 3" key="1">
    <citation type="journal article" date="2020" name="Microorganisms">
        <title>Reliable Identification of Environmental Pseudomonas Isolates Using the rpoD Gene.</title>
        <authorList>
            <consortium name="The Broad Institute Genome Sequencing Platform"/>
            <person name="Girard L."/>
            <person name="Lood C."/>
            <person name="Rokni-Zadeh H."/>
            <person name="van Noort V."/>
            <person name="Lavigne R."/>
            <person name="De Mot R."/>
        </authorList>
    </citation>
    <scope>NUCLEOTIDE SEQUENCE</scope>
    <source>
        <strain evidence="1 3">SWRI153</strain>
    </source>
</reference>
<keyword evidence="3" id="KW-1185">Reference proteome</keyword>
<evidence type="ECO:0000313" key="1">
    <source>
        <dbReference type="EMBL" id="MBC3340218.1"/>
    </source>
</evidence>
<name>A0A923F0W5_9PSED</name>
<comment type="caution">
    <text evidence="1">The sequence shown here is derived from an EMBL/GenBank/DDBJ whole genome shotgun (WGS) entry which is preliminary data.</text>
</comment>